<gene>
    <name evidence="1" type="ORF">CHC_T00004915001</name>
</gene>
<dbReference type="KEGG" id="ccp:CHC_T00004915001"/>
<protein>
    <submittedName>
        <fullName evidence="1">Uncharacterized protein</fullName>
    </submittedName>
</protein>
<evidence type="ECO:0000313" key="2">
    <source>
        <dbReference type="Proteomes" id="UP000012073"/>
    </source>
</evidence>
<name>R7QFV7_CHOCR</name>
<organism evidence="1 2">
    <name type="scientific">Chondrus crispus</name>
    <name type="common">Carrageen Irish moss</name>
    <name type="synonym">Polymorpha crispa</name>
    <dbReference type="NCBI Taxonomy" id="2769"/>
    <lineage>
        <taxon>Eukaryota</taxon>
        <taxon>Rhodophyta</taxon>
        <taxon>Florideophyceae</taxon>
        <taxon>Rhodymeniophycidae</taxon>
        <taxon>Gigartinales</taxon>
        <taxon>Gigartinaceae</taxon>
        <taxon>Chondrus</taxon>
    </lineage>
</organism>
<keyword evidence="2" id="KW-1185">Reference proteome</keyword>
<reference evidence="2" key="1">
    <citation type="journal article" date="2013" name="Proc. Natl. Acad. Sci. U.S.A.">
        <title>Genome structure and metabolic features in the red seaweed Chondrus crispus shed light on evolution of the Archaeplastida.</title>
        <authorList>
            <person name="Collen J."/>
            <person name="Porcel B."/>
            <person name="Carre W."/>
            <person name="Ball S.G."/>
            <person name="Chaparro C."/>
            <person name="Tonon T."/>
            <person name="Barbeyron T."/>
            <person name="Michel G."/>
            <person name="Noel B."/>
            <person name="Valentin K."/>
            <person name="Elias M."/>
            <person name="Artiguenave F."/>
            <person name="Arun A."/>
            <person name="Aury J.M."/>
            <person name="Barbosa-Neto J.F."/>
            <person name="Bothwell J.H."/>
            <person name="Bouget F.Y."/>
            <person name="Brillet L."/>
            <person name="Cabello-Hurtado F."/>
            <person name="Capella-Gutierrez S."/>
            <person name="Charrier B."/>
            <person name="Cladiere L."/>
            <person name="Cock J.M."/>
            <person name="Coelho S.M."/>
            <person name="Colleoni C."/>
            <person name="Czjzek M."/>
            <person name="Da Silva C."/>
            <person name="Delage L."/>
            <person name="Denoeud F."/>
            <person name="Deschamps P."/>
            <person name="Dittami S.M."/>
            <person name="Gabaldon T."/>
            <person name="Gachon C.M."/>
            <person name="Groisillier A."/>
            <person name="Herve C."/>
            <person name="Jabbari K."/>
            <person name="Katinka M."/>
            <person name="Kloareg B."/>
            <person name="Kowalczyk N."/>
            <person name="Labadie K."/>
            <person name="Leblanc C."/>
            <person name="Lopez P.J."/>
            <person name="McLachlan D.H."/>
            <person name="Meslet-Cladiere L."/>
            <person name="Moustafa A."/>
            <person name="Nehr Z."/>
            <person name="Nyvall Collen P."/>
            <person name="Panaud O."/>
            <person name="Partensky F."/>
            <person name="Poulain J."/>
            <person name="Rensing S.A."/>
            <person name="Rousvoal S."/>
            <person name="Samson G."/>
            <person name="Symeonidi A."/>
            <person name="Weissenbach J."/>
            <person name="Zambounis A."/>
            <person name="Wincker P."/>
            <person name="Boyen C."/>
        </authorList>
    </citation>
    <scope>NUCLEOTIDE SEQUENCE [LARGE SCALE GENOMIC DNA]</scope>
    <source>
        <strain evidence="2">cv. Stackhouse</strain>
    </source>
</reference>
<dbReference type="EMBL" id="HG001794">
    <property type="protein sequence ID" value="CDF36643.1"/>
    <property type="molecule type" value="Genomic_DNA"/>
</dbReference>
<dbReference type="Proteomes" id="UP000012073">
    <property type="component" value="Unassembled WGS sequence"/>
</dbReference>
<accession>R7QFV7</accession>
<dbReference type="GeneID" id="17324177"/>
<evidence type="ECO:0000313" key="1">
    <source>
        <dbReference type="EMBL" id="CDF36643.1"/>
    </source>
</evidence>
<dbReference type="Gramene" id="CDF36643">
    <property type="protein sequence ID" value="CDF36643"/>
    <property type="gene ID" value="CHC_T00004915001"/>
</dbReference>
<dbReference type="AlphaFoldDB" id="R7QFV7"/>
<sequence length="216" mass="23580">MPTRSLRAAEPSISTALSTAWEYPPKNRPNSNPMTPPAVPDKAALNMHDSVPLLIMTSHGGGFWKSAGGGGGHMNCGVLSFGLLLSKMSLVDRWRGDSPDVVKVLEATCSGVSSSGIAARVPASCFDKDDSVPRTKPELEPQAESTVMFQVLLPEYEDHHENKQGRLASSLHQLKLTVQFCVLQYLIGQCGSNLRLKPFTRKLLLVHLTTWHVLHE</sequence>
<proteinExistence type="predicted"/>
<dbReference type="RefSeq" id="XP_005716462.1">
    <property type="nucleotide sequence ID" value="XM_005716405.1"/>
</dbReference>